<dbReference type="EMBL" id="BGPR01000130">
    <property type="protein sequence ID" value="GBL97499.1"/>
    <property type="molecule type" value="Genomic_DNA"/>
</dbReference>
<gene>
    <name evidence="1" type="ORF">AVEN_162958_1</name>
</gene>
<proteinExistence type="predicted"/>
<keyword evidence="2" id="KW-1185">Reference proteome</keyword>
<accession>A0A4Y2C0A4</accession>
<sequence>MGRVRSKISLPIGNQLYTTRFSCHLEEWMKPFRKRAFELSCSFQSKHQPSFIKLEITQCNTGHGPFVAYLHRFGLRSHDTCIYGDIIVPEYYAVDWL</sequence>
<reference evidence="1 2" key="1">
    <citation type="journal article" date="2019" name="Sci. Rep.">
        <title>Orb-weaving spider Araneus ventricosus genome elucidates the spidroin gene catalogue.</title>
        <authorList>
            <person name="Kono N."/>
            <person name="Nakamura H."/>
            <person name="Ohtoshi R."/>
            <person name="Moran D.A.P."/>
            <person name="Shinohara A."/>
            <person name="Yoshida Y."/>
            <person name="Fujiwara M."/>
            <person name="Mori M."/>
            <person name="Tomita M."/>
            <person name="Arakawa K."/>
        </authorList>
    </citation>
    <scope>NUCLEOTIDE SEQUENCE [LARGE SCALE GENOMIC DNA]</scope>
</reference>
<organism evidence="1 2">
    <name type="scientific">Araneus ventricosus</name>
    <name type="common">Orbweaver spider</name>
    <name type="synonym">Epeira ventricosa</name>
    <dbReference type="NCBI Taxonomy" id="182803"/>
    <lineage>
        <taxon>Eukaryota</taxon>
        <taxon>Metazoa</taxon>
        <taxon>Ecdysozoa</taxon>
        <taxon>Arthropoda</taxon>
        <taxon>Chelicerata</taxon>
        <taxon>Arachnida</taxon>
        <taxon>Araneae</taxon>
        <taxon>Araneomorphae</taxon>
        <taxon>Entelegynae</taxon>
        <taxon>Araneoidea</taxon>
        <taxon>Araneidae</taxon>
        <taxon>Araneus</taxon>
    </lineage>
</organism>
<name>A0A4Y2C0A4_ARAVE</name>
<evidence type="ECO:0000313" key="2">
    <source>
        <dbReference type="Proteomes" id="UP000499080"/>
    </source>
</evidence>
<comment type="caution">
    <text evidence="1">The sequence shown here is derived from an EMBL/GenBank/DDBJ whole genome shotgun (WGS) entry which is preliminary data.</text>
</comment>
<dbReference type="AlphaFoldDB" id="A0A4Y2C0A4"/>
<dbReference type="Proteomes" id="UP000499080">
    <property type="component" value="Unassembled WGS sequence"/>
</dbReference>
<evidence type="ECO:0000313" key="1">
    <source>
        <dbReference type="EMBL" id="GBL97499.1"/>
    </source>
</evidence>
<protein>
    <submittedName>
        <fullName evidence="1">Uncharacterized protein</fullName>
    </submittedName>
</protein>